<accession>A0A498JTV0</accession>
<protein>
    <submittedName>
        <fullName evidence="2">Uncharacterized protein</fullName>
    </submittedName>
</protein>
<dbReference type="EMBL" id="RDQH01000331">
    <property type="protein sequence ID" value="RXH98367.1"/>
    <property type="molecule type" value="Genomic_DNA"/>
</dbReference>
<comment type="caution">
    <text evidence="2">The sequence shown here is derived from an EMBL/GenBank/DDBJ whole genome shotgun (WGS) entry which is preliminary data.</text>
</comment>
<evidence type="ECO:0000313" key="2">
    <source>
        <dbReference type="EMBL" id="RXH98367.1"/>
    </source>
</evidence>
<evidence type="ECO:0000313" key="3">
    <source>
        <dbReference type="Proteomes" id="UP000290289"/>
    </source>
</evidence>
<dbReference type="AlphaFoldDB" id="A0A498JTV0"/>
<organism evidence="2 3">
    <name type="scientific">Malus domestica</name>
    <name type="common">Apple</name>
    <name type="synonym">Pyrus malus</name>
    <dbReference type="NCBI Taxonomy" id="3750"/>
    <lineage>
        <taxon>Eukaryota</taxon>
        <taxon>Viridiplantae</taxon>
        <taxon>Streptophyta</taxon>
        <taxon>Embryophyta</taxon>
        <taxon>Tracheophyta</taxon>
        <taxon>Spermatophyta</taxon>
        <taxon>Magnoliopsida</taxon>
        <taxon>eudicotyledons</taxon>
        <taxon>Gunneridae</taxon>
        <taxon>Pentapetalae</taxon>
        <taxon>rosids</taxon>
        <taxon>fabids</taxon>
        <taxon>Rosales</taxon>
        <taxon>Rosaceae</taxon>
        <taxon>Amygdaloideae</taxon>
        <taxon>Maleae</taxon>
        <taxon>Malus</taxon>
    </lineage>
</organism>
<feature type="transmembrane region" description="Helical" evidence="1">
    <location>
        <begin position="59"/>
        <end position="80"/>
    </location>
</feature>
<keyword evidence="3" id="KW-1185">Reference proteome</keyword>
<name>A0A498JTV0_MALDO</name>
<dbReference type="Proteomes" id="UP000290289">
    <property type="component" value="Chromosome 5"/>
</dbReference>
<sequence length="100" mass="11491">MAEGNTVFKESTSNQFVFRMKIAHKIKDIRKKFNTFLVRRVAYLRSYSFKLVRGAMIQLLLNLICQEIIFFALIVGIGGLGKIVMSNPFFHDKGVVKSNF</sequence>
<keyword evidence="1" id="KW-0472">Membrane</keyword>
<proteinExistence type="predicted"/>
<keyword evidence="1" id="KW-1133">Transmembrane helix</keyword>
<reference evidence="2 3" key="1">
    <citation type="submission" date="2018-10" db="EMBL/GenBank/DDBJ databases">
        <title>A high-quality apple genome assembly.</title>
        <authorList>
            <person name="Hu J."/>
        </authorList>
    </citation>
    <scope>NUCLEOTIDE SEQUENCE [LARGE SCALE GENOMIC DNA]</scope>
    <source>
        <strain evidence="3">cv. HFTH1</strain>
        <tissue evidence="2">Young leaf</tissue>
    </source>
</reference>
<keyword evidence="1" id="KW-0812">Transmembrane</keyword>
<evidence type="ECO:0000256" key="1">
    <source>
        <dbReference type="SAM" id="Phobius"/>
    </source>
</evidence>
<gene>
    <name evidence="2" type="ORF">DVH24_010692</name>
</gene>